<gene>
    <name evidence="1" type="ORF">UT176_01748</name>
</gene>
<evidence type="ECO:0000313" key="1">
    <source>
        <dbReference type="EMBL" id="SPR10550.1"/>
    </source>
</evidence>
<dbReference type="AlphaFoldDB" id="A0A2U3RBM1"/>
<evidence type="ECO:0000313" key="2">
    <source>
        <dbReference type="Proteomes" id="UP000244960"/>
    </source>
</evidence>
<name>A0A2U3RBM1_ORITS</name>
<proteinExistence type="predicted"/>
<reference evidence="2" key="1">
    <citation type="submission" date="2018-03" db="EMBL/GenBank/DDBJ databases">
        <authorList>
            <person name="Batty M. E."/>
            <person name="Batty M E."/>
        </authorList>
    </citation>
    <scope>NUCLEOTIDE SEQUENCE [LARGE SCALE GENOMIC DNA]</scope>
</reference>
<protein>
    <submittedName>
        <fullName evidence="1">Uncharacterized protein</fullName>
    </submittedName>
</protein>
<dbReference type="Proteomes" id="UP000244960">
    <property type="component" value="Chromosome I"/>
</dbReference>
<accession>A0A2U3RBM1</accession>
<dbReference type="EMBL" id="LS398547">
    <property type="protein sequence ID" value="SPR10550.1"/>
    <property type="molecule type" value="Genomic_DNA"/>
</dbReference>
<sequence length="67" mass="8148">MILSEIITIMVICQLKIFIYNCMYQDYKKEFSKIVSHNRFIELMPMILFYNPCQNKKQKKILFGIIH</sequence>
<organism evidence="1 2">
    <name type="scientific">Orientia tsutsugamushi</name>
    <name type="common">Rickettsia tsutsugamushi</name>
    <dbReference type="NCBI Taxonomy" id="784"/>
    <lineage>
        <taxon>Bacteria</taxon>
        <taxon>Pseudomonadati</taxon>
        <taxon>Pseudomonadota</taxon>
        <taxon>Alphaproteobacteria</taxon>
        <taxon>Rickettsiales</taxon>
        <taxon>Rickettsiaceae</taxon>
        <taxon>Rickettsieae</taxon>
        <taxon>Orientia</taxon>
    </lineage>
</organism>